<gene>
    <name evidence="1" type="ORF">A2720_00985</name>
</gene>
<comment type="caution">
    <text evidence="1">The sequence shown here is derived from an EMBL/GenBank/DDBJ whole genome shotgun (WGS) entry which is preliminary data.</text>
</comment>
<evidence type="ECO:0000313" key="2">
    <source>
        <dbReference type="Proteomes" id="UP000178892"/>
    </source>
</evidence>
<protein>
    <submittedName>
        <fullName evidence="1">Uncharacterized protein</fullName>
    </submittedName>
</protein>
<evidence type="ECO:0000313" key="1">
    <source>
        <dbReference type="EMBL" id="OGE81098.1"/>
    </source>
</evidence>
<dbReference type="Proteomes" id="UP000178892">
    <property type="component" value="Unassembled WGS sequence"/>
</dbReference>
<dbReference type="STRING" id="1817825.A2720_00985"/>
<name>A0A1F5NTY0_9BACT</name>
<dbReference type="AlphaFoldDB" id="A0A1F5NTY0"/>
<organism evidence="1 2">
    <name type="scientific">Candidatus Doudnabacteria bacterium RIFCSPHIGHO2_01_FULL_46_24</name>
    <dbReference type="NCBI Taxonomy" id="1817825"/>
    <lineage>
        <taxon>Bacteria</taxon>
        <taxon>Candidatus Doudnaibacteriota</taxon>
    </lineage>
</organism>
<dbReference type="EMBL" id="MFEL01000010">
    <property type="protein sequence ID" value="OGE81098.1"/>
    <property type="molecule type" value="Genomic_DNA"/>
</dbReference>
<reference evidence="1 2" key="1">
    <citation type="journal article" date="2016" name="Nat. Commun.">
        <title>Thousands of microbial genomes shed light on interconnected biogeochemical processes in an aquifer system.</title>
        <authorList>
            <person name="Anantharaman K."/>
            <person name="Brown C.T."/>
            <person name="Hug L.A."/>
            <person name="Sharon I."/>
            <person name="Castelle C.J."/>
            <person name="Probst A.J."/>
            <person name="Thomas B.C."/>
            <person name="Singh A."/>
            <person name="Wilkins M.J."/>
            <person name="Karaoz U."/>
            <person name="Brodie E.L."/>
            <person name="Williams K.H."/>
            <person name="Hubbard S.S."/>
            <person name="Banfield J.F."/>
        </authorList>
    </citation>
    <scope>NUCLEOTIDE SEQUENCE [LARGE SCALE GENOMIC DNA]</scope>
</reference>
<proteinExistence type="predicted"/>
<accession>A0A1F5NTY0</accession>
<sequence length="107" mass="12754">MNYIHGSDIVEKWQKMSLSEQMGNIGSEVSRCQKWQNRDQKIFMNAFWRALELLDLTISDKRWLNGIKEITRVKELLCDIVFGKNQYRTTLADLDRYFTQYALATRK</sequence>